<reference evidence="1 2" key="1">
    <citation type="submission" date="2019-09" db="EMBL/GenBank/DDBJ databases">
        <title>Draft genome sequence of the thermophilic Saccharopolyspora hirsuta VKM Ac-666T.</title>
        <authorList>
            <person name="Lobastova T.G."/>
            <person name="Fokina V."/>
            <person name="Bragin E.Y."/>
            <person name="Shtratnikova V.Y."/>
            <person name="Starodumova I.P."/>
            <person name="Tarlachkov S.V."/>
            <person name="Donova M.V."/>
        </authorList>
    </citation>
    <scope>NUCLEOTIDE SEQUENCE [LARGE SCALE GENOMIC DNA]</scope>
    <source>
        <strain evidence="1 2">VKM Ac-666</strain>
    </source>
</reference>
<dbReference type="OrthoDB" id="3689938at2"/>
<dbReference type="RefSeq" id="WP_150068785.1">
    <property type="nucleotide sequence ID" value="NZ_JBEPDJ010000023.1"/>
</dbReference>
<dbReference type="AlphaFoldDB" id="A0A5M7BKR7"/>
<dbReference type="Proteomes" id="UP000323946">
    <property type="component" value="Unassembled WGS sequence"/>
</dbReference>
<organism evidence="1 2">
    <name type="scientific">Saccharopolyspora hirsuta</name>
    <dbReference type="NCBI Taxonomy" id="1837"/>
    <lineage>
        <taxon>Bacteria</taxon>
        <taxon>Bacillati</taxon>
        <taxon>Actinomycetota</taxon>
        <taxon>Actinomycetes</taxon>
        <taxon>Pseudonocardiales</taxon>
        <taxon>Pseudonocardiaceae</taxon>
        <taxon>Saccharopolyspora</taxon>
    </lineage>
</organism>
<keyword evidence="2" id="KW-1185">Reference proteome</keyword>
<sequence length="255" mass="28749">MKELDLLLEVAERRDRPADLIWPAAAAAIELLWWHDRSADALHLAETTIRDLAANPGRLFAQRIPFREALMVGALVNGLDPVERLSALSEVVPADTVMGKSLRWTVENYGRPYDAFELSGGSEWSRESKPLKRIEQALSERDLTQLDEAERYRLWGGTHHCRQYGVARRLLDETGEYPPIWYVATWMAGHMVEDGEVDLASALILNAFPDWHPYEVWDVAPTGPVVQPRLRPAVTPEIREAVLGRVDISRIPGVA</sequence>
<name>A0A5M7BKR7_SACHI</name>
<accession>A0A5M7BKR7</accession>
<comment type="caution">
    <text evidence="1">The sequence shown here is derived from an EMBL/GenBank/DDBJ whole genome shotgun (WGS) entry which is preliminary data.</text>
</comment>
<proteinExistence type="predicted"/>
<protein>
    <submittedName>
        <fullName evidence="1">Uncharacterized protein</fullName>
    </submittedName>
</protein>
<evidence type="ECO:0000313" key="2">
    <source>
        <dbReference type="Proteomes" id="UP000323946"/>
    </source>
</evidence>
<evidence type="ECO:0000313" key="1">
    <source>
        <dbReference type="EMBL" id="KAA5830686.1"/>
    </source>
</evidence>
<dbReference type="EMBL" id="VWPH01000010">
    <property type="protein sequence ID" value="KAA5830686.1"/>
    <property type="molecule type" value="Genomic_DNA"/>
</dbReference>
<gene>
    <name evidence="1" type="ORF">F1721_22855</name>
</gene>